<reference evidence="2 3" key="1">
    <citation type="journal article" date="2014" name="Am. J. Bot.">
        <title>Genome assembly and annotation for red clover (Trifolium pratense; Fabaceae).</title>
        <authorList>
            <person name="Istvanek J."/>
            <person name="Jaros M."/>
            <person name="Krenek A."/>
            <person name="Repkova J."/>
        </authorList>
    </citation>
    <scope>NUCLEOTIDE SEQUENCE [LARGE SCALE GENOMIC DNA]</scope>
    <source>
        <strain evidence="3">cv. Tatra</strain>
        <tissue evidence="2">Young leaves</tissue>
    </source>
</reference>
<name>A0A2K3KGN7_TRIPR</name>
<reference evidence="2 3" key="2">
    <citation type="journal article" date="2017" name="Front. Plant Sci.">
        <title>Gene Classification and Mining of Molecular Markers Useful in Red Clover (Trifolium pratense) Breeding.</title>
        <authorList>
            <person name="Istvanek J."/>
            <person name="Dluhosova J."/>
            <person name="Dluhos P."/>
            <person name="Patkova L."/>
            <person name="Nedelnik J."/>
            <person name="Repkova J."/>
        </authorList>
    </citation>
    <scope>NUCLEOTIDE SEQUENCE [LARGE SCALE GENOMIC DNA]</scope>
    <source>
        <strain evidence="3">cv. Tatra</strain>
        <tissue evidence="2">Young leaves</tissue>
    </source>
</reference>
<comment type="caution">
    <text evidence="2">The sequence shown here is derived from an EMBL/GenBank/DDBJ whole genome shotgun (WGS) entry which is preliminary data.</text>
</comment>
<proteinExistence type="predicted"/>
<dbReference type="EMBL" id="ASHM01179986">
    <property type="protein sequence ID" value="PNX65451.1"/>
    <property type="molecule type" value="Genomic_DNA"/>
</dbReference>
<dbReference type="Proteomes" id="UP000236291">
    <property type="component" value="Unassembled WGS sequence"/>
</dbReference>
<dbReference type="AlphaFoldDB" id="A0A2K3KGN7"/>
<accession>A0A2K3KGN7</accession>
<evidence type="ECO:0000313" key="2">
    <source>
        <dbReference type="EMBL" id="PNX65451.1"/>
    </source>
</evidence>
<feature type="non-terminal residue" evidence="2">
    <location>
        <position position="29"/>
    </location>
</feature>
<evidence type="ECO:0000256" key="1">
    <source>
        <dbReference type="SAM" id="MobiDB-lite"/>
    </source>
</evidence>
<feature type="region of interest" description="Disordered" evidence="1">
    <location>
        <begin position="1"/>
        <end position="29"/>
    </location>
</feature>
<sequence>MASPAGGVSENLAGPSSVKFWSDDEDVEP</sequence>
<gene>
    <name evidence="2" type="ORF">L195_g062606</name>
</gene>
<organism evidence="2 3">
    <name type="scientific">Trifolium pratense</name>
    <name type="common">Red clover</name>
    <dbReference type="NCBI Taxonomy" id="57577"/>
    <lineage>
        <taxon>Eukaryota</taxon>
        <taxon>Viridiplantae</taxon>
        <taxon>Streptophyta</taxon>
        <taxon>Embryophyta</taxon>
        <taxon>Tracheophyta</taxon>
        <taxon>Spermatophyta</taxon>
        <taxon>Magnoliopsida</taxon>
        <taxon>eudicotyledons</taxon>
        <taxon>Gunneridae</taxon>
        <taxon>Pentapetalae</taxon>
        <taxon>rosids</taxon>
        <taxon>fabids</taxon>
        <taxon>Fabales</taxon>
        <taxon>Fabaceae</taxon>
        <taxon>Papilionoideae</taxon>
        <taxon>50 kb inversion clade</taxon>
        <taxon>NPAAA clade</taxon>
        <taxon>Hologalegina</taxon>
        <taxon>IRL clade</taxon>
        <taxon>Trifolieae</taxon>
        <taxon>Trifolium</taxon>
    </lineage>
</organism>
<protein>
    <submittedName>
        <fullName evidence="2">Uncharacterized protein</fullName>
    </submittedName>
</protein>
<evidence type="ECO:0000313" key="3">
    <source>
        <dbReference type="Proteomes" id="UP000236291"/>
    </source>
</evidence>